<dbReference type="InterPro" id="IPR036259">
    <property type="entry name" value="MFS_trans_sf"/>
</dbReference>
<comment type="caution">
    <text evidence="11">The sequence shown here is derived from an EMBL/GenBank/DDBJ whole genome shotgun (WGS) entry which is preliminary data.</text>
</comment>
<dbReference type="Proteomes" id="UP001596504">
    <property type="component" value="Unassembled WGS sequence"/>
</dbReference>
<evidence type="ECO:0000256" key="7">
    <source>
        <dbReference type="ARBA" id="ARBA00023136"/>
    </source>
</evidence>
<dbReference type="PANTHER" id="PTHR43528">
    <property type="entry name" value="ALPHA-KETOGLUTARATE PERMEASE"/>
    <property type="match status" value="1"/>
</dbReference>
<comment type="subcellular location">
    <subcellularLocation>
        <location evidence="1">Cell membrane</location>
        <topology evidence="1">Multi-pass membrane protein</topology>
    </subcellularLocation>
</comment>
<keyword evidence="5" id="KW-0769">Symport</keyword>
<dbReference type="InterPro" id="IPR005829">
    <property type="entry name" value="Sugar_transporter_CS"/>
</dbReference>
<keyword evidence="12" id="KW-1185">Reference proteome</keyword>
<evidence type="ECO:0000256" key="5">
    <source>
        <dbReference type="ARBA" id="ARBA00022847"/>
    </source>
</evidence>
<proteinExistence type="predicted"/>
<dbReference type="PANTHER" id="PTHR43528:SF1">
    <property type="entry name" value="ALPHA-KETOGLUTARATE PERMEASE"/>
    <property type="match status" value="1"/>
</dbReference>
<sequence length="368" mass="38849">MSCVRTRVLGSASAAARPAADTIGLAAPVLLLLARFVQGFSAGGEYGGAMTFIAEYAPDRKRGFLGSWLEFGTLTGYIFGAVIVAVLSAAMTEQDLLAWGWRIPFLVAGPLGVVGMYLRLKLEETPAFAELVERHEAEEKEAERSAGRGLRDIFVEHWPAMLICGALVLVFDVANYMLTAYMPTYLSDELPPGIGETESSALQIVVMAVMLVVITFVGRLSDRIGRRPVVAVGCGALVVLSVPSVMLIQHHTLPTVFAGLMIMGLMLVVFSATMPSTLPALFPTSIRQGGLSISFNISVSLFGGTVAAVMTALIAATGDLMWPGYYLIAAGVIGGIGIWFTEESARRPLPGSAATAADDGRAREGSAA</sequence>
<dbReference type="InterPro" id="IPR005828">
    <property type="entry name" value="MFS_sugar_transport-like"/>
</dbReference>
<keyword evidence="6 9" id="KW-1133">Transmembrane helix</keyword>
<dbReference type="RefSeq" id="WP_380672856.1">
    <property type="nucleotide sequence ID" value="NZ_JBHTCJ010000019.1"/>
</dbReference>
<feature type="transmembrane region" description="Helical" evidence="9">
    <location>
        <begin position="293"/>
        <end position="316"/>
    </location>
</feature>
<evidence type="ECO:0000256" key="1">
    <source>
        <dbReference type="ARBA" id="ARBA00004651"/>
    </source>
</evidence>
<evidence type="ECO:0000256" key="6">
    <source>
        <dbReference type="ARBA" id="ARBA00022989"/>
    </source>
</evidence>
<dbReference type="SUPFAM" id="SSF103473">
    <property type="entry name" value="MFS general substrate transporter"/>
    <property type="match status" value="1"/>
</dbReference>
<feature type="transmembrane region" description="Helical" evidence="9">
    <location>
        <begin position="158"/>
        <end position="179"/>
    </location>
</feature>
<feature type="transmembrane region" description="Helical" evidence="9">
    <location>
        <begin position="322"/>
        <end position="340"/>
    </location>
</feature>
<feature type="transmembrane region" description="Helical" evidence="9">
    <location>
        <begin position="96"/>
        <end position="118"/>
    </location>
</feature>
<keyword evidence="3" id="KW-1003">Cell membrane</keyword>
<feature type="compositionally biased region" description="Basic and acidic residues" evidence="8">
    <location>
        <begin position="358"/>
        <end position="368"/>
    </location>
</feature>
<evidence type="ECO:0000256" key="8">
    <source>
        <dbReference type="SAM" id="MobiDB-lite"/>
    </source>
</evidence>
<reference evidence="12" key="1">
    <citation type="journal article" date="2019" name="Int. J. Syst. Evol. Microbiol.">
        <title>The Global Catalogue of Microorganisms (GCM) 10K type strain sequencing project: providing services to taxonomists for standard genome sequencing and annotation.</title>
        <authorList>
            <consortium name="The Broad Institute Genomics Platform"/>
            <consortium name="The Broad Institute Genome Sequencing Center for Infectious Disease"/>
            <person name="Wu L."/>
            <person name="Ma J."/>
        </authorList>
    </citation>
    <scope>NUCLEOTIDE SEQUENCE [LARGE SCALE GENOMIC DNA]</scope>
    <source>
        <strain evidence="12">WLHS5</strain>
    </source>
</reference>
<dbReference type="InterPro" id="IPR020846">
    <property type="entry name" value="MFS_dom"/>
</dbReference>
<keyword evidence="7 9" id="KW-0472">Membrane</keyword>
<dbReference type="PROSITE" id="PS50850">
    <property type="entry name" value="MFS"/>
    <property type="match status" value="1"/>
</dbReference>
<feature type="transmembrane region" description="Helical" evidence="9">
    <location>
        <begin position="256"/>
        <end position="281"/>
    </location>
</feature>
<evidence type="ECO:0000256" key="9">
    <source>
        <dbReference type="SAM" id="Phobius"/>
    </source>
</evidence>
<evidence type="ECO:0000313" key="11">
    <source>
        <dbReference type="EMBL" id="MFC7344757.1"/>
    </source>
</evidence>
<keyword evidence="2" id="KW-0813">Transport</keyword>
<evidence type="ECO:0000259" key="10">
    <source>
        <dbReference type="PROSITE" id="PS50850"/>
    </source>
</evidence>
<feature type="region of interest" description="Disordered" evidence="8">
    <location>
        <begin position="349"/>
        <end position="368"/>
    </location>
</feature>
<feature type="domain" description="Major facilitator superfamily (MFS) profile" evidence="10">
    <location>
        <begin position="1"/>
        <end position="346"/>
    </location>
</feature>
<dbReference type="PROSITE" id="PS00217">
    <property type="entry name" value="SUGAR_TRANSPORT_2"/>
    <property type="match status" value="1"/>
</dbReference>
<feature type="transmembrane region" description="Helical" evidence="9">
    <location>
        <begin position="199"/>
        <end position="217"/>
    </location>
</feature>
<organism evidence="11 12">
    <name type="scientific">Saccharopolyspora griseoalba</name>
    <dbReference type="NCBI Taxonomy" id="1431848"/>
    <lineage>
        <taxon>Bacteria</taxon>
        <taxon>Bacillati</taxon>
        <taxon>Actinomycetota</taxon>
        <taxon>Actinomycetes</taxon>
        <taxon>Pseudonocardiales</taxon>
        <taxon>Pseudonocardiaceae</taxon>
        <taxon>Saccharopolyspora</taxon>
    </lineage>
</organism>
<evidence type="ECO:0000313" key="12">
    <source>
        <dbReference type="Proteomes" id="UP001596504"/>
    </source>
</evidence>
<keyword evidence="4 9" id="KW-0812">Transmembrane</keyword>
<dbReference type="Pfam" id="PF00083">
    <property type="entry name" value="Sugar_tr"/>
    <property type="match status" value="1"/>
</dbReference>
<name>A0ABW2LR72_9PSEU</name>
<dbReference type="EMBL" id="JBHTCJ010000019">
    <property type="protein sequence ID" value="MFC7344757.1"/>
    <property type="molecule type" value="Genomic_DNA"/>
</dbReference>
<accession>A0ABW2LR72</accession>
<evidence type="ECO:0000256" key="2">
    <source>
        <dbReference type="ARBA" id="ARBA00022448"/>
    </source>
</evidence>
<evidence type="ECO:0000256" key="4">
    <source>
        <dbReference type="ARBA" id="ARBA00022692"/>
    </source>
</evidence>
<feature type="transmembrane region" description="Helical" evidence="9">
    <location>
        <begin position="68"/>
        <end position="90"/>
    </location>
</feature>
<gene>
    <name evidence="11" type="ORF">ACFQRI_25390</name>
</gene>
<dbReference type="PROSITE" id="PS00216">
    <property type="entry name" value="SUGAR_TRANSPORT_1"/>
    <property type="match status" value="1"/>
</dbReference>
<feature type="transmembrane region" description="Helical" evidence="9">
    <location>
        <begin position="229"/>
        <end position="250"/>
    </location>
</feature>
<dbReference type="Gene3D" id="1.20.1250.20">
    <property type="entry name" value="MFS general substrate transporter like domains"/>
    <property type="match status" value="2"/>
</dbReference>
<protein>
    <submittedName>
        <fullName evidence="11">MFS transporter</fullName>
    </submittedName>
</protein>
<dbReference type="InterPro" id="IPR051084">
    <property type="entry name" value="H+-coupled_symporters"/>
</dbReference>
<evidence type="ECO:0000256" key="3">
    <source>
        <dbReference type="ARBA" id="ARBA00022475"/>
    </source>
</evidence>